<reference evidence="1" key="1">
    <citation type="submission" date="2022-10" db="EMBL/GenBank/DDBJ databases">
        <title>Complete Genome of Trichothecium roseum strain YXFP-22015, a Plant Pathogen Isolated from Citrus.</title>
        <authorList>
            <person name="Wang Y."/>
            <person name="Zhu L."/>
        </authorList>
    </citation>
    <scope>NUCLEOTIDE SEQUENCE</scope>
    <source>
        <strain evidence="1">YXFP-22015</strain>
    </source>
</reference>
<gene>
    <name evidence="1" type="ORF">N3K66_003229</name>
</gene>
<name>A0ACC0V6L5_9HYPO</name>
<organism evidence="1 2">
    <name type="scientific">Trichothecium roseum</name>
    <dbReference type="NCBI Taxonomy" id="47278"/>
    <lineage>
        <taxon>Eukaryota</taxon>
        <taxon>Fungi</taxon>
        <taxon>Dikarya</taxon>
        <taxon>Ascomycota</taxon>
        <taxon>Pezizomycotina</taxon>
        <taxon>Sordariomycetes</taxon>
        <taxon>Hypocreomycetidae</taxon>
        <taxon>Hypocreales</taxon>
        <taxon>Hypocreales incertae sedis</taxon>
        <taxon>Trichothecium</taxon>
    </lineage>
</organism>
<proteinExistence type="predicted"/>
<protein>
    <submittedName>
        <fullName evidence="1">Uncharacterized protein</fullName>
    </submittedName>
</protein>
<dbReference type="Proteomes" id="UP001163324">
    <property type="component" value="Chromosome 3"/>
</dbReference>
<evidence type="ECO:0000313" key="1">
    <source>
        <dbReference type="EMBL" id="KAI9901412.1"/>
    </source>
</evidence>
<dbReference type="EMBL" id="CM047942">
    <property type="protein sequence ID" value="KAI9901412.1"/>
    <property type="molecule type" value="Genomic_DNA"/>
</dbReference>
<accession>A0ACC0V6L5</accession>
<comment type="caution">
    <text evidence="1">The sequence shown here is derived from an EMBL/GenBank/DDBJ whole genome shotgun (WGS) entry which is preliminary data.</text>
</comment>
<keyword evidence="2" id="KW-1185">Reference proteome</keyword>
<evidence type="ECO:0000313" key="2">
    <source>
        <dbReference type="Proteomes" id="UP001163324"/>
    </source>
</evidence>
<sequence length="1264" mass="141722">MSSTPRLRSGYPSTPTTVPRRSNQYDDTPSTVGSLGSISSNGASTRSYKAQALPQAPEREAAEAASSQPLIPLTLIDAPQQRLYAFGVYVVLWGWKLFDWLSVIEEGEASWWLFLKWFFIDFGFLFGLPELRIPWLELSQPVVSTIVAFHAFLNYMLMFNIQIPLMSAVIAFVKVFYDRELSISEHNVKISNILNNHSLIMGKQVINILPEGSAVLNPDDHPFCIGHGSSSVSIPLHFNATVPAEIELMRLDLDSGKEETVKLSKREVSKLAKLVRDQNADPASDGFRWDYPVKKTGVYRLSKVLDEYKLEVQRRSKDTYVVPCPKARFQATDPGQRCIQDLSNLALEVEGTPPLKIHYSRKINEKNHSFHFQSLQPDGFVSPLVGTSSSITTGTESDLDWIRPAKVSVEINESMSSPGQWEYTIDEVFDAFGNQVSYATTEESPKPLSKELTQTFKVKERPTIKMEKFNLRNPVKIAKGDSTVLPAKFKIADGVEDTAHQITWQFSPIDSLTNSGDHGDQVSYGSFSARNSHEQAKVSQPGLYTLKSVSSGGCDGQVQEPSSVLVLNPLEPSLFISSEEISDKCAGNSIGLRVDLDLVGEPPFEVYYETVTSQGVQKHRHQASSLRSQLELIPQSAGHYRYIFRSMDDKIYKGLPLSGEDKVLEQVVKPAANAWMTGPSGHRKACLDSQVSVDIAFSGDPPFTLEWEMVYDGKRKTHRVTDIEEPNYTITTNPLTKGGEYILALKHVQDKRACRAFLSDNLKIAVRRERPRARFGLLDKKRSVMTKEDERTRLPLRLEGEGPWTVSYRNLNVSSHVIERSIDGENGYLPTQNRGVYELVDVKDSQCPGVIDKSASTFAVDWYARPELDVVKSHTMSQDSKGIFLKQDVCEGDVDAFEITLQGVSPWRVQYQVKHQPVQGSGSLNPKSFDAAQPKASITMESSKPGDYTYKFYDLSDNLYDNHKSFSPITVKQHVSAKPSAVFTKPGQSFKYCMQEQEQEDAIPIKLTGTAPFFVEIEVKHQAGSAPETYNIPPINSNAFGIQIPRQYLRLGSQQVRILRVRDARGCQKKYDYGGPSIQIQLYDAPSIYPLESRNDFCVGERIGYTLSGTPPFNIAYDFGGQWQAKSQTTSFRRVAEKPGEFIITSISDKASECRAAVNLHKTIHPLPSVQISQGRQTHVDIHEGGEVEIQFDFWGTPPFEFTYTRSSNARKGQKSVVLETRHDVSHEHRKVVRARQEGTYEVVAIKDHYCAFSTQQVTKDEGR</sequence>